<dbReference type="Proteomes" id="UP000530234">
    <property type="component" value="Unassembled WGS sequence"/>
</dbReference>
<dbReference type="InterPro" id="IPR001387">
    <property type="entry name" value="Cro/C1-type_HTH"/>
</dbReference>
<gene>
    <name evidence="2" type="ORF">FOE67_04780</name>
</gene>
<keyword evidence="3" id="KW-1185">Reference proteome</keyword>
<evidence type="ECO:0000313" key="3">
    <source>
        <dbReference type="Proteomes" id="UP000530234"/>
    </source>
</evidence>
<dbReference type="InterPro" id="IPR010982">
    <property type="entry name" value="Lambda_DNA-bd_dom_sf"/>
</dbReference>
<evidence type="ECO:0000313" key="2">
    <source>
        <dbReference type="EMBL" id="MBB0228846.1"/>
    </source>
</evidence>
<feature type="domain" description="HTH cro/C1-type" evidence="1">
    <location>
        <begin position="7"/>
        <end position="62"/>
    </location>
</feature>
<organism evidence="2 3">
    <name type="scientific">Streptomyces calidiresistens</name>
    <dbReference type="NCBI Taxonomy" id="1485586"/>
    <lineage>
        <taxon>Bacteria</taxon>
        <taxon>Bacillati</taxon>
        <taxon>Actinomycetota</taxon>
        <taxon>Actinomycetes</taxon>
        <taxon>Kitasatosporales</taxon>
        <taxon>Streptomycetaceae</taxon>
        <taxon>Streptomyces</taxon>
    </lineage>
</organism>
<sequence length="274" mass="31262">MVLGRRLHDLREQAGLTYEDAARALDVTHATIRRMEKAQVGLKVPYVEKLLRLYGVQDSQEIDAFLGLAREANRPGWWHRYRDVLPDWFSAFVSLEAEADQIRAYEPHYIPGLLQTEGYATAVLRAGMPHAPREEIERLVALRMSRQELLERKDPPLLWVVMDETVLRRPLGRPHVMREQVGRLIEAASHPRVRLQVMPFAAGLHPAMYGPFHLFRFPVPELSDVACAESLVGAAYFDQRDDVSAFREALDRMCAQAAPVHRTEALLGAIRKEI</sequence>
<proteinExistence type="predicted"/>
<dbReference type="SMART" id="SM00530">
    <property type="entry name" value="HTH_XRE"/>
    <property type="match status" value="1"/>
</dbReference>
<accession>A0A7W3XVK2</accession>
<dbReference type="CDD" id="cd00093">
    <property type="entry name" value="HTH_XRE"/>
    <property type="match status" value="1"/>
</dbReference>
<dbReference type="Pfam" id="PF13560">
    <property type="entry name" value="HTH_31"/>
    <property type="match status" value="1"/>
</dbReference>
<protein>
    <submittedName>
        <fullName evidence="2">Helix-turn-helix domain-containing protein</fullName>
    </submittedName>
</protein>
<evidence type="ECO:0000259" key="1">
    <source>
        <dbReference type="PROSITE" id="PS50943"/>
    </source>
</evidence>
<comment type="caution">
    <text evidence="2">The sequence shown here is derived from an EMBL/GenBank/DDBJ whole genome shotgun (WGS) entry which is preliminary data.</text>
</comment>
<dbReference type="EMBL" id="VKHS01000058">
    <property type="protein sequence ID" value="MBB0228846.1"/>
    <property type="molecule type" value="Genomic_DNA"/>
</dbReference>
<dbReference type="Gene3D" id="1.10.260.40">
    <property type="entry name" value="lambda repressor-like DNA-binding domains"/>
    <property type="match status" value="1"/>
</dbReference>
<dbReference type="AlphaFoldDB" id="A0A7W3XVK2"/>
<dbReference type="Pfam" id="PF19054">
    <property type="entry name" value="DUF5753"/>
    <property type="match status" value="1"/>
</dbReference>
<dbReference type="InterPro" id="IPR043917">
    <property type="entry name" value="DUF5753"/>
</dbReference>
<dbReference type="PROSITE" id="PS50943">
    <property type="entry name" value="HTH_CROC1"/>
    <property type="match status" value="1"/>
</dbReference>
<dbReference type="GO" id="GO:0003677">
    <property type="term" value="F:DNA binding"/>
    <property type="evidence" value="ECO:0007669"/>
    <property type="project" value="InterPro"/>
</dbReference>
<dbReference type="SUPFAM" id="SSF47413">
    <property type="entry name" value="lambda repressor-like DNA-binding domains"/>
    <property type="match status" value="1"/>
</dbReference>
<name>A0A7W3XVK2_9ACTN</name>
<reference evidence="3" key="1">
    <citation type="submission" date="2019-10" db="EMBL/GenBank/DDBJ databases">
        <title>Streptomyces sp. nov., a novel actinobacterium isolated from alkaline environment.</title>
        <authorList>
            <person name="Golinska P."/>
        </authorList>
    </citation>
    <scope>NUCLEOTIDE SEQUENCE [LARGE SCALE GENOMIC DNA]</scope>
    <source>
        <strain evidence="3">DSM 42108</strain>
    </source>
</reference>